<keyword evidence="8" id="KW-1185">Reference proteome</keyword>
<reference evidence="7" key="1">
    <citation type="journal article" date="2023" name="Mol. Phylogenet. Evol.">
        <title>Genome-scale phylogeny and comparative genomics of the fungal order Sordariales.</title>
        <authorList>
            <person name="Hensen N."/>
            <person name="Bonometti L."/>
            <person name="Westerberg I."/>
            <person name="Brannstrom I.O."/>
            <person name="Guillou S."/>
            <person name="Cros-Aarteil S."/>
            <person name="Calhoun S."/>
            <person name="Haridas S."/>
            <person name="Kuo A."/>
            <person name="Mondo S."/>
            <person name="Pangilinan J."/>
            <person name="Riley R."/>
            <person name="LaButti K."/>
            <person name="Andreopoulos B."/>
            <person name="Lipzen A."/>
            <person name="Chen C."/>
            <person name="Yan M."/>
            <person name="Daum C."/>
            <person name="Ng V."/>
            <person name="Clum A."/>
            <person name="Steindorff A."/>
            <person name="Ohm R.A."/>
            <person name="Martin F."/>
            <person name="Silar P."/>
            <person name="Natvig D.O."/>
            <person name="Lalanne C."/>
            <person name="Gautier V."/>
            <person name="Ament-Velasquez S.L."/>
            <person name="Kruys A."/>
            <person name="Hutchinson M.I."/>
            <person name="Powell A.J."/>
            <person name="Barry K."/>
            <person name="Miller A.N."/>
            <person name="Grigoriev I.V."/>
            <person name="Debuchy R."/>
            <person name="Gladieux P."/>
            <person name="Hiltunen Thoren M."/>
            <person name="Johannesson H."/>
        </authorList>
    </citation>
    <scope>NUCLEOTIDE SEQUENCE</scope>
    <source>
        <strain evidence="7">CBS 168.71</strain>
    </source>
</reference>
<keyword evidence="3" id="KW-0560">Oxidoreductase</keyword>
<evidence type="ECO:0000256" key="1">
    <source>
        <dbReference type="ARBA" id="ARBA00005083"/>
    </source>
</evidence>
<comment type="caution">
    <text evidence="7">The sequence shown here is derived from an EMBL/GenBank/DDBJ whole genome shotgun (WGS) entry which is preliminary data.</text>
</comment>
<dbReference type="GO" id="GO:0071949">
    <property type="term" value="F:FAD binding"/>
    <property type="evidence" value="ECO:0007669"/>
    <property type="project" value="InterPro"/>
</dbReference>
<gene>
    <name evidence="7" type="ORF">B0H64DRAFT_75806</name>
</gene>
<protein>
    <recommendedName>
        <fullName evidence="2">D-arabinono-1,4-lactone oxidase</fullName>
        <ecNumber evidence="2">1.1.3.37</ecNumber>
    </recommendedName>
    <alternativeName>
        <fullName evidence="4">L-galactono-gamma-lactone oxidase</fullName>
    </alternativeName>
</protein>
<keyword evidence="5" id="KW-0732">Signal</keyword>
<evidence type="ECO:0000313" key="8">
    <source>
        <dbReference type="Proteomes" id="UP001278766"/>
    </source>
</evidence>
<reference evidence="7" key="2">
    <citation type="submission" date="2023-06" db="EMBL/GenBank/DDBJ databases">
        <authorList>
            <consortium name="Lawrence Berkeley National Laboratory"/>
            <person name="Haridas S."/>
            <person name="Hensen N."/>
            <person name="Bonometti L."/>
            <person name="Westerberg I."/>
            <person name="Brannstrom I.O."/>
            <person name="Guillou S."/>
            <person name="Cros-Aarteil S."/>
            <person name="Calhoun S."/>
            <person name="Kuo A."/>
            <person name="Mondo S."/>
            <person name="Pangilinan J."/>
            <person name="Riley R."/>
            <person name="Labutti K."/>
            <person name="Andreopoulos B."/>
            <person name="Lipzen A."/>
            <person name="Chen C."/>
            <person name="Yanf M."/>
            <person name="Daum C."/>
            <person name="Ng V."/>
            <person name="Clum A."/>
            <person name="Steindorff A."/>
            <person name="Ohm R."/>
            <person name="Martin F."/>
            <person name="Silar P."/>
            <person name="Natvig D."/>
            <person name="Lalanne C."/>
            <person name="Gautier V."/>
            <person name="Ament-Velasquez S.L."/>
            <person name="Kruys A."/>
            <person name="Hutchinson M.I."/>
            <person name="Powell A.J."/>
            <person name="Barry K."/>
            <person name="Miller A.N."/>
            <person name="Grigoriev I.V."/>
            <person name="Debuchy R."/>
            <person name="Gladieux P."/>
            <person name="Thoren M.H."/>
            <person name="Johannesson H."/>
        </authorList>
    </citation>
    <scope>NUCLEOTIDE SEQUENCE</scope>
    <source>
        <strain evidence="7">CBS 168.71</strain>
    </source>
</reference>
<evidence type="ECO:0000256" key="4">
    <source>
        <dbReference type="ARBA" id="ARBA00033418"/>
    </source>
</evidence>
<dbReference type="InterPro" id="IPR007173">
    <property type="entry name" value="ALO_C"/>
</dbReference>
<dbReference type="PROSITE" id="PS51387">
    <property type="entry name" value="FAD_PCMH"/>
    <property type="match status" value="1"/>
</dbReference>
<dbReference type="EMBL" id="JAUEPN010000002">
    <property type="protein sequence ID" value="KAK3298467.1"/>
    <property type="molecule type" value="Genomic_DNA"/>
</dbReference>
<sequence>MRSLQRLVAAALATTQAAAAFEYNTFDGPGFPSCYNVSRVHDATSVADMAAVVKEVAAASSSSSSNSSAVGRVRAAGKGHMWYDTQCSDAWTVIVRTEQVAAISDFELAEGADQGTVWVEAGTTFFQLADYLHERGASVGYTLTNWNISFGGSVAMGAHRSSIREDSMVAAGVLAMDIIDGMGEVRRVVRDEGDDEWLAASTSLGLLGIIARVQLQVYPDTKVYAKQATLDEKDVLDGDIYGMIAPYATANLWWWPYKRKFHHRYYNPVPANSTPQEGFQNTFSVTELEAIAARTMLDSGKYLATSNMLAEEIFFGLWSKPNFREKTTNEEIEEWPVYGWNYDVLIGGLYPDQKAEWDYGLAGYTMELAFPMPLANKMLKRVRELFDDELKKGIIMTSTYRSGINIKFGKAYYDFLGQVTYNTTDGADWTKGAIMFDFPSFRPTIGDHKRFNEPFYHKVANTLIDEFPCRPHWTKNTREVFTRSVKNLDPNVSVPVRLTGVSLLTRCIMQHLRRFKAVRERFDPQGIYRNVIGEILGFY</sequence>
<dbReference type="PANTHER" id="PTHR43762">
    <property type="entry name" value="L-GULONOLACTONE OXIDASE"/>
    <property type="match status" value="1"/>
</dbReference>
<evidence type="ECO:0000259" key="6">
    <source>
        <dbReference type="PROSITE" id="PS51387"/>
    </source>
</evidence>
<evidence type="ECO:0000256" key="3">
    <source>
        <dbReference type="ARBA" id="ARBA00023002"/>
    </source>
</evidence>
<dbReference type="GO" id="GO:0003885">
    <property type="term" value="F:D-arabinono-1,4-lactone oxidase activity"/>
    <property type="evidence" value="ECO:0007669"/>
    <property type="project" value="UniProtKB-EC"/>
</dbReference>
<proteinExistence type="predicted"/>
<dbReference type="InterPro" id="IPR036318">
    <property type="entry name" value="FAD-bd_PCMH-like_sf"/>
</dbReference>
<dbReference type="GO" id="GO:0016020">
    <property type="term" value="C:membrane"/>
    <property type="evidence" value="ECO:0007669"/>
    <property type="project" value="InterPro"/>
</dbReference>
<name>A0AAE0HLL6_9PEZI</name>
<dbReference type="Pfam" id="PF01565">
    <property type="entry name" value="FAD_binding_4"/>
    <property type="match status" value="1"/>
</dbReference>
<dbReference type="InterPro" id="IPR016169">
    <property type="entry name" value="FAD-bd_PCMH_sub2"/>
</dbReference>
<dbReference type="EC" id="1.1.3.37" evidence="2"/>
<dbReference type="GeneID" id="87845667"/>
<dbReference type="Proteomes" id="UP001278766">
    <property type="component" value="Unassembled WGS sequence"/>
</dbReference>
<feature type="signal peptide" evidence="5">
    <location>
        <begin position="1"/>
        <end position="20"/>
    </location>
</feature>
<dbReference type="SUPFAM" id="SSF56176">
    <property type="entry name" value="FAD-binding/transporter-associated domain-like"/>
    <property type="match status" value="1"/>
</dbReference>
<feature type="domain" description="FAD-binding PCMH-type" evidence="6">
    <location>
        <begin position="33"/>
        <end position="220"/>
    </location>
</feature>
<comment type="pathway">
    <text evidence="1">Cofactor biosynthesis; D-erythroascorbate biosynthesis; dehydro-D-arabinono-1,4-lactone from D-arabinose: step 2/2.</text>
</comment>
<dbReference type="PANTHER" id="PTHR43762:SF1">
    <property type="entry name" value="D-ARABINONO-1,4-LACTONE OXIDASE"/>
    <property type="match status" value="1"/>
</dbReference>
<evidence type="ECO:0000256" key="5">
    <source>
        <dbReference type="SAM" id="SignalP"/>
    </source>
</evidence>
<accession>A0AAE0HLL6</accession>
<feature type="chain" id="PRO_5042196295" description="D-arabinono-1,4-lactone oxidase" evidence="5">
    <location>
        <begin position="21"/>
        <end position="539"/>
    </location>
</feature>
<organism evidence="7 8">
    <name type="scientific">Chaetomium fimeti</name>
    <dbReference type="NCBI Taxonomy" id="1854472"/>
    <lineage>
        <taxon>Eukaryota</taxon>
        <taxon>Fungi</taxon>
        <taxon>Dikarya</taxon>
        <taxon>Ascomycota</taxon>
        <taxon>Pezizomycotina</taxon>
        <taxon>Sordariomycetes</taxon>
        <taxon>Sordariomycetidae</taxon>
        <taxon>Sordariales</taxon>
        <taxon>Chaetomiaceae</taxon>
        <taxon>Chaetomium</taxon>
    </lineage>
</organism>
<evidence type="ECO:0000256" key="2">
    <source>
        <dbReference type="ARBA" id="ARBA00013136"/>
    </source>
</evidence>
<dbReference type="Pfam" id="PF04030">
    <property type="entry name" value="ALO"/>
    <property type="match status" value="1"/>
</dbReference>
<dbReference type="Gene3D" id="3.30.465.10">
    <property type="match status" value="1"/>
</dbReference>
<dbReference type="InterPro" id="IPR006094">
    <property type="entry name" value="Oxid_FAD_bind_N"/>
</dbReference>
<dbReference type="RefSeq" id="XP_062661981.1">
    <property type="nucleotide sequence ID" value="XM_062808719.1"/>
</dbReference>
<dbReference type="InterPro" id="IPR016166">
    <property type="entry name" value="FAD-bd_PCMH"/>
</dbReference>
<dbReference type="InterPro" id="IPR010031">
    <property type="entry name" value="FAD_lactone_oxidase-like"/>
</dbReference>
<dbReference type="AlphaFoldDB" id="A0AAE0HLL6"/>
<evidence type="ECO:0000313" key="7">
    <source>
        <dbReference type="EMBL" id="KAK3298467.1"/>
    </source>
</evidence>